<dbReference type="Pfam" id="PF06738">
    <property type="entry name" value="ThrE"/>
    <property type="match status" value="1"/>
</dbReference>
<evidence type="ECO:0000256" key="6">
    <source>
        <dbReference type="ARBA" id="ARBA00034125"/>
    </source>
</evidence>
<keyword evidence="3 7" id="KW-0812">Transmembrane</keyword>
<dbReference type="GO" id="GO:0015744">
    <property type="term" value="P:succinate transport"/>
    <property type="evidence" value="ECO:0007669"/>
    <property type="project" value="TreeGrafter"/>
</dbReference>
<protein>
    <submittedName>
        <fullName evidence="9">Uncharacterized membrane protein YjjP, DUF1212 family</fullName>
    </submittedName>
</protein>
<organism evidence="9 10">
    <name type="scientific">Ferrimonas marina</name>
    <dbReference type="NCBI Taxonomy" id="299255"/>
    <lineage>
        <taxon>Bacteria</taxon>
        <taxon>Pseudomonadati</taxon>
        <taxon>Pseudomonadota</taxon>
        <taxon>Gammaproteobacteria</taxon>
        <taxon>Alteromonadales</taxon>
        <taxon>Ferrimonadaceae</taxon>
        <taxon>Ferrimonas</taxon>
    </lineage>
</organism>
<dbReference type="InterPro" id="IPR050539">
    <property type="entry name" value="ThrE_Dicarb/AminoAcid_Exp"/>
</dbReference>
<evidence type="ECO:0000256" key="3">
    <source>
        <dbReference type="ARBA" id="ARBA00022692"/>
    </source>
</evidence>
<keyword evidence="4 7" id="KW-1133">Transmembrane helix</keyword>
<dbReference type="STRING" id="299255.SAMN02745129_0752"/>
<proteinExistence type="inferred from homology"/>
<dbReference type="OrthoDB" id="9813917at2"/>
<dbReference type="Proteomes" id="UP000184268">
    <property type="component" value="Unassembled WGS sequence"/>
</dbReference>
<keyword evidence="2" id="KW-1003">Cell membrane</keyword>
<dbReference type="GO" id="GO:0005886">
    <property type="term" value="C:plasma membrane"/>
    <property type="evidence" value="ECO:0007669"/>
    <property type="project" value="UniProtKB-SubCell"/>
</dbReference>
<reference evidence="9 10" key="1">
    <citation type="submission" date="2016-11" db="EMBL/GenBank/DDBJ databases">
        <authorList>
            <person name="Jaros S."/>
            <person name="Januszkiewicz K."/>
            <person name="Wedrychowicz H."/>
        </authorList>
    </citation>
    <scope>NUCLEOTIDE SEQUENCE [LARGE SCALE GENOMIC DNA]</scope>
    <source>
        <strain evidence="9 10">DSM 16917</strain>
    </source>
</reference>
<keyword evidence="5 7" id="KW-0472">Membrane</keyword>
<feature type="domain" description="Threonine/serine exporter-like N-terminal" evidence="8">
    <location>
        <begin position="15"/>
        <end position="252"/>
    </location>
</feature>
<comment type="subcellular location">
    <subcellularLocation>
        <location evidence="1">Cell membrane</location>
        <topology evidence="1">Multi-pass membrane protein</topology>
    </subcellularLocation>
</comment>
<evidence type="ECO:0000259" key="8">
    <source>
        <dbReference type="Pfam" id="PF06738"/>
    </source>
</evidence>
<evidence type="ECO:0000256" key="1">
    <source>
        <dbReference type="ARBA" id="ARBA00004651"/>
    </source>
</evidence>
<dbReference type="EMBL" id="FQXG01000001">
    <property type="protein sequence ID" value="SHG79978.1"/>
    <property type="molecule type" value="Genomic_DNA"/>
</dbReference>
<sequence length="260" mass="28249">MSETEPNLDQRTITRLCVQVGQMLMQHNAESTLVVGLTRRLGLALGVESVEVALAASAMVVTTLHQGHCITSARECPDRGINMSVVTELQHLVVMAERQQLDINAVKQRLEGIAPTRYNRWLVLVMVALSCAAFSQLAGGDAMVFALTFVASSCGMWVRQELGHRHFNPLVNFGATAFVTTTVATPAVLYNLGNEPFLVMASSVLMLVPGFPLINAASDMVKGHINMGLARWTMASLLILSTCLGIVAAMNLFQVWPWLI</sequence>
<evidence type="ECO:0000256" key="7">
    <source>
        <dbReference type="SAM" id="Phobius"/>
    </source>
</evidence>
<feature type="transmembrane region" description="Helical" evidence="7">
    <location>
        <begin position="229"/>
        <end position="253"/>
    </location>
</feature>
<accession>A0A1M5MRP3</accession>
<feature type="transmembrane region" description="Helical" evidence="7">
    <location>
        <begin position="196"/>
        <end position="217"/>
    </location>
</feature>
<feature type="transmembrane region" description="Helical" evidence="7">
    <location>
        <begin position="118"/>
        <end position="136"/>
    </location>
</feature>
<evidence type="ECO:0000313" key="10">
    <source>
        <dbReference type="Proteomes" id="UP000184268"/>
    </source>
</evidence>
<name>A0A1M5MRP3_9GAMM</name>
<dbReference type="RefSeq" id="WP_067654149.1">
    <property type="nucleotide sequence ID" value="NZ_FQXG01000001.1"/>
</dbReference>
<feature type="transmembrane region" description="Helical" evidence="7">
    <location>
        <begin position="170"/>
        <end position="190"/>
    </location>
</feature>
<comment type="similarity">
    <text evidence="6">Belongs to the ThrE exporter (TC 2.A.79) family.</text>
</comment>
<gene>
    <name evidence="9" type="ORF">SAMN02745129_0752</name>
</gene>
<evidence type="ECO:0000313" key="9">
    <source>
        <dbReference type="EMBL" id="SHG79978.1"/>
    </source>
</evidence>
<keyword evidence="10" id="KW-1185">Reference proteome</keyword>
<dbReference type="GO" id="GO:0022857">
    <property type="term" value="F:transmembrane transporter activity"/>
    <property type="evidence" value="ECO:0007669"/>
    <property type="project" value="InterPro"/>
</dbReference>
<evidence type="ECO:0000256" key="2">
    <source>
        <dbReference type="ARBA" id="ARBA00022475"/>
    </source>
</evidence>
<dbReference type="PANTHER" id="PTHR34390">
    <property type="entry name" value="UPF0442 PROTEIN YJJB-RELATED"/>
    <property type="match status" value="1"/>
</dbReference>
<evidence type="ECO:0000256" key="5">
    <source>
        <dbReference type="ARBA" id="ARBA00023136"/>
    </source>
</evidence>
<dbReference type="AlphaFoldDB" id="A0A1M5MRP3"/>
<evidence type="ECO:0000256" key="4">
    <source>
        <dbReference type="ARBA" id="ARBA00022989"/>
    </source>
</evidence>
<dbReference type="InterPro" id="IPR010619">
    <property type="entry name" value="ThrE-like_N"/>
</dbReference>
<feature type="transmembrane region" description="Helical" evidence="7">
    <location>
        <begin position="142"/>
        <end position="158"/>
    </location>
</feature>
<dbReference type="PANTHER" id="PTHR34390:SF2">
    <property type="entry name" value="SUCCINATE TRANSPORTER SUBUNIT YJJP-RELATED"/>
    <property type="match status" value="1"/>
</dbReference>